<evidence type="ECO:0008006" key="5">
    <source>
        <dbReference type="Google" id="ProtNLM"/>
    </source>
</evidence>
<feature type="transmembrane region" description="Helical" evidence="2">
    <location>
        <begin position="29"/>
        <end position="50"/>
    </location>
</feature>
<feature type="region of interest" description="Disordered" evidence="1">
    <location>
        <begin position="1"/>
        <end position="26"/>
    </location>
</feature>
<reference evidence="3 4" key="1">
    <citation type="submission" date="2024-09" db="EMBL/GenBank/DDBJ databases">
        <authorList>
            <person name="Lee S.D."/>
        </authorList>
    </citation>
    <scope>NUCLEOTIDE SEQUENCE [LARGE SCALE GENOMIC DNA]</scope>
    <source>
        <strain evidence="3 4">N8-3</strain>
    </source>
</reference>
<evidence type="ECO:0000256" key="2">
    <source>
        <dbReference type="SAM" id="Phobius"/>
    </source>
</evidence>
<proteinExistence type="predicted"/>
<dbReference type="EMBL" id="JBHFAB010000004">
    <property type="protein sequence ID" value="MFC1416388.1"/>
    <property type="molecule type" value="Genomic_DNA"/>
</dbReference>
<accession>A0ABV6VRP2</accession>
<gene>
    <name evidence="3" type="ORF">ACEZDE_06990</name>
</gene>
<organism evidence="3 4">
    <name type="scientific">Streptacidiphilus cavernicola</name>
    <dbReference type="NCBI Taxonomy" id="3342716"/>
    <lineage>
        <taxon>Bacteria</taxon>
        <taxon>Bacillati</taxon>
        <taxon>Actinomycetota</taxon>
        <taxon>Actinomycetes</taxon>
        <taxon>Kitasatosporales</taxon>
        <taxon>Streptomycetaceae</taxon>
        <taxon>Streptacidiphilus</taxon>
    </lineage>
</organism>
<keyword evidence="2" id="KW-0812">Transmembrane</keyword>
<dbReference type="Gene3D" id="2.60.40.2880">
    <property type="entry name" value="MmpS1-5, C-terminal soluble domain"/>
    <property type="match status" value="1"/>
</dbReference>
<keyword evidence="2" id="KW-0472">Membrane</keyword>
<evidence type="ECO:0000313" key="4">
    <source>
        <dbReference type="Proteomes" id="UP001592531"/>
    </source>
</evidence>
<feature type="compositionally biased region" description="Pro residues" evidence="1">
    <location>
        <begin position="1"/>
        <end position="18"/>
    </location>
</feature>
<dbReference type="Proteomes" id="UP001592531">
    <property type="component" value="Unassembled WGS sequence"/>
</dbReference>
<keyword evidence="4" id="KW-1185">Reference proteome</keyword>
<comment type="caution">
    <text evidence="3">The sequence shown here is derived from an EMBL/GenBank/DDBJ whole genome shotgun (WGS) entry which is preliminary data.</text>
</comment>
<name>A0ABV6VRP2_9ACTN</name>
<protein>
    <recommendedName>
        <fullName evidence="5">MmpS family membrane protein</fullName>
    </recommendedName>
</protein>
<keyword evidence="2" id="KW-1133">Transmembrane helix</keyword>
<evidence type="ECO:0000256" key="1">
    <source>
        <dbReference type="SAM" id="MobiDB-lite"/>
    </source>
</evidence>
<dbReference type="InterPro" id="IPR038468">
    <property type="entry name" value="MmpS_C"/>
</dbReference>
<sequence>MNYPPQQGPPTAYMPPPPEPKKSKKAAGCLGIGCGGLVLIAVIGGIAAAVSGGGKSGSSSTTVAAGPAQATTEAAAPAASKAAAPKKAATPDTVTYIVTGTSNADVQYGTAGSTTQGHVPLKVTKKLGNPLYYSISAQLQGSGKVTCKIEVNGKAISTATASGGYNIAMCEMSKDPLSGDWTDTNQG</sequence>
<dbReference type="RefSeq" id="WP_380533582.1">
    <property type="nucleotide sequence ID" value="NZ_JBHFAB010000004.1"/>
</dbReference>
<evidence type="ECO:0000313" key="3">
    <source>
        <dbReference type="EMBL" id="MFC1416388.1"/>
    </source>
</evidence>